<comment type="caution">
    <text evidence="1">The sequence shown here is derived from an EMBL/GenBank/DDBJ whole genome shotgun (WGS) entry which is preliminary data.</text>
</comment>
<dbReference type="RefSeq" id="WP_408337021.1">
    <property type="nucleotide sequence ID" value="NZ_JAQQCF010000012.1"/>
</dbReference>
<protein>
    <submittedName>
        <fullName evidence="1">Uncharacterized protein</fullName>
    </submittedName>
</protein>
<gene>
    <name evidence="1" type="ORF">PQQ63_15400</name>
</gene>
<dbReference type="Proteomes" id="UP001629432">
    <property type="component" value="Unassembled WGS sequence"/>
</dbReference>
<reference evidence="1 2" key="1">
    <citation type="journal article" date="2024" name="Chem. Sci.">
        <title>Discovery of megapolipeptins by genome mining of a Burkholderiales bacteria collection.</title>
        <authorList>
            <person name="Paulo B.S."/>
            <person name="Recchia M.J.J."/>
            <person name="Lee S."/>
            <person name="Fergusson C.H."/>
            <person name="Romanowski S.B."/>
            <person name="Hernandez A."/>
            <person name="Krull N."/>
            <person name="Liu D.Y."/>
            <person name="Cavanagh H."/>
            <person name="Bos A."/>
            <person name="Gray C.A."/>
            <person name="Murphy B.T."/>
            <person name="Linington R.G."/>
            <person name="Eustaquio A.S."/>
        </authorList>
    </citation>
    <scope>NUCLEOTIDE SEQUENCE [LARGE SCALE GENOMIC DNA]</scope>
    <source>
        <strain evidence="1 2">RL17-338-BIC-A</strain>
    </source>
</reference>
<dbReference type="EMBL" id="JAQQCF010000012">
    <property type="protein sequence ID" value="MFM0638087.1"/>
    <property type="molecule type" value="Genomic_DNA"/>
</dbReference>
<evidence type="ECO:0000313" key="2">
    <source>
        <dbReference type="Proteomes" id="UP001629432"/>
    </source>
</evidence>
<proteinExistence type="predicted"/>
<keyword evidence="2" id="KW-1185">Reference proteome</keyword>
<name>A0ABW9DVU2_9BURK</name>
<organism evidence="1 2">
    <name type="scientific">Paraburkholderia metrosideri</name>
    <dbReference type="NCBI Taxonomy" id="580937"/>
    <lineage>
        <taxon>Bacteria</taxon>
        <taxon>Pseudomonadati</taxon>
        <taxon>Pseudomonadota</taxon>
        <taxon>Betaproteobacteria</taxon>
        <taxon>Burkholderiales</taxon>
        <taxon>Burkholderiaceae</taxon>
        <taxon>Paraburkholderia</taxon>
    </lineage>
</organism>
<sequence length="57" mass="5898">MSDTQQQVTIYEEAAGNACPYFYVLDGIVNQFQTLAAAEAAAASAGVTVQIAPIMGS</sequence>
<evidence type="ECO:0000313" key="1">
    <source>
        <dbReference type="EMBL" id="MFM0638087.1"/>
    </source>
</evidence>
<accession>A0ABW9DVU2</accession>